<comment type="similarity">
    <text evidence="1">Belongs to the short-chain dehydrogenases/reductases (SDR) family.</text>
</comment>
<evidence type="ECO:0000256" key="1">
    <source>
        <dbReference type="ARBA" id="ARBA00006484"/>
    </source>
</evidence>
<sequence>MDPRDRDRGAARVLTVARHVLPHLRAAGAAGRRASLVVVPSDSAKAGSFGDAVSAAARAGVLGMVRSVARENAVVPMTVNTVCPGPTDTAMYRELADAQGLTGKVFSGMTRGIPTRRLGTSEEVAATIHFLLCPGTAYITGQAISVSGGLTM</sequence>
<name>A0A6N9QYY9_9MICC</name>
<reference evidence="3 4" key="1">
    <citation type="submission" date="2019-11" db="EMBL/GenBank/DDBJ databases">
        <title>Draft genome sequence of Kocuria indica DP-K7, a methyl red degrading Actinobacterium.</title>
        <authorList>
            <person name="Kumaran S."/>
            <person name="Tischler D."/>
            <person name="Ngo A.C.R."/>
            <person name="Schultes F."/>
        </authorList>
    </citation>
    <scope>NUCLEOTIDE SEQUENCE [LARGE SCALE GENOMIC DNA]</scope>
    <source>
        <strain evidence="3 4">DP-K7</strain>
    </source>
</reference>
<dbReference type="SUPFAM" id="SSF51735">
    <property type="entry name" value="NAD(P)-binding Rossmann-fold domains"/>
    <property type="match status" value="1"/>
</dbReference>
<gene>
    <name evidence="3" type="ORF">GKZ75_04770</name>
</gene>
<dbReference type="Gene3D" id="3.40.50.720">
    <property type="entry name" value="NAD(P)-binding Rossmann-like Domain"/>
    <property type="match status" value="1"/>
</dbReference>
<dbReference type="InterPro" id="IPR036291">
    <property type="entry name" value="NAD(P)-bd_dom_sf"/>
</dbReference>
<dbReference type="AlphaFoldDB" id="A0A6N9QYY9"/>
<evidence type="ECO:0000313" key="3">
    <source>
        <dbReference type="EMBL" id="NDO77560.1"/>
    </source>
</evidence>
<dbReference type="PANTHER" id="PTHR24321:SF8">
    <property type="entry name" value="ESTRADIOL 17-BETA-DEHYDROGENASE 8-RELATED"/>
    <property type="match status" value="1"/>
</dbReference>
<proteinExistence type="inferred from homology"/>
<keyword evidence="2" id="KW-0560">Oxidoreductase</keyword>
<dbReference type="PANTHER" id="PTHR24321">
    <property type="entry name" value="DEHYDROGENASES, SHORT CHAIN"/>
    <property type="match status" value="1"/>
</dbReference>
<dbReference type="Pfam" id="PF13561">
    <property type="entry name" value="adh_short_C2"/>
    <property type="match status" value="1"/>
</dbReference>
<protein>
    <submittedName>
        <fullName evidence="3">SDR family oxidoreductase</fullName>
    </submittedName>
</protein>
<dbReference type="EMBL" id="WMHZ01000005">
    <property type="protein sequence ID" value="NDO77560.1"/>
    <property type="molecule type" value="Genomic_DNA"/>
</dbReference>
<organism evidence="3 4">
    <name type="scientific">Kocuria marina subsp. indica</name>
    <dbReference type="NCBI Taxonomy" id="1049583"/>
    <lineage>
        <taxon>Bacteria</taxon>
        <taxon>Bacillati</taxon>
        <taxon>Actinomycetota</taxon>
        <taxon>Actinomycetes</taxon>
        <taxon>Micrococcales</taxon>
        <taxon>Micrococcaceae</taxon>
        <taxon>Kocuria</taxon>
    </lineage>
</organism>
<evidence type="ECO:0000256" key="2">
    <source>
        <dbReference type="ARBA" id="ARBA00023002"/>
    </source>
</evidence>
<dbReference type="GO" id="GO:0016491">
    <property type="term" value="F:oxidoreductase activity"/>
    <property type="evidence" value="ECO:0007669"/>
    <property type="project" value="UniProtKB-KW"/>
</dbReference>
<evidence type="ECO:0000313" key="4">
    <source>
        <dbReference type="Proteomes" id="UP000471026"/>
    </source>
</evidence>
<dbReference type="InterPro" id="IPR002347">
    <property type="entry name" value="SDR_fam"/>
</dbReference>
<dbReference type="PRINTS" id="PR00081">
    <property type="entry name" value="GDHRDH"/>
</dbReference>
<accession>A0A6N9QYY9</accession>
<comment type="caution">
    <text evidence="3">The sequence shown here is derived from an EMBL/GenBank/DDBJ whole genome shotgun (WGS) entry which is preliminary data.</text>
</comment>
<dbReference type="Proteomes" id="UP000471026">
    <property type="component" value="Unassembled WGS sequence"/>
</dbReference>